<reference evidence="2 3" key="1">
    <citation type="submission" date="2014-02" db="EMBL/GenBank/DDBJ databases">
        <title>The small core and large imbalanced accessory genome model reveals a collaborative survival strategy of Sorangium cellulosum strains in nature.</title>
        <authorList>
            <person name="Han K."/>
            <person name="Peng R."/>
            <person name="Blom J."/>
            <person name="Li Y.-Z."/>
        </authorList>
    </citation>
    <scope>NUCLEOTIDE SEQUENCE [LARGE SCALE GENOMIC DNA]</scope>
    <source>
        <strain evidence="2 3">So0011-07</strain>
    </source>
</reference>
<dbReference type="Pfam" id="PF24722">
    <property type="entry name" value="DUF7674"/>
    <property type="match status" value="1"/>
</dbReference>
<sequence length="209" mass="23011">MHPGLDPKVRAELVEATLGGSAPDRGWRSRRKSFAILRWAATNGHVDRLLLPAPLAERAAPSRPPKKPALDPHPEGAAAAIAYFAAAWPRFRQRLHAERKHESWFDYPGIADMGRRHFHAFASGCKAPWVQAVFDAIEHVLVHGDDAAQNLVAVGLMEAVQGQAYRAGRAGNRYEAKLGPHAAKAWADLIEGWTGEGIRTLDAWRNISR</sequence>
<evidence type="ECO:0000259" key="1">
    <source>
        <dbReference type="Pfam" id="PF24722"/>
    </source>
</evidence>
<dbReference type="AlphaFoldDB" id="A0A150SYF0"/>
<proteinExistence type="predicted"/>
<evidence type="ECO:0000313" key="3">
    <source>
        <dbReference type="Proteomes" id="UP000075635"/>
    </source>
</evidence>
<feature type="domain" description="DUF7674" evidence="1">
    <location>
        <begin position="82"/>
        <end position="190"/>
    </location>
</feature>
<accession>A0A150SYF0</accession>
<name>A0A150SYF0_SORCE</name>
<protein>
    <recommendedName>
        <fullName evidence="1">DUF7674 domain-containing protein</fullName>
    </recommendedName>
</protein>
<dbReference type="EMBL" id="JEMB01000416">
    <property type="protein sequence ID" value="KYF97338.1"/>
    <property type="molecule type" value="Genomic_DNA"/>
</dbReference>
<organism evidence="2 3">
    <name type="scientific">Sorangium cellulosum</name>
    <name type="common">Polyangium cellulosum</name>
    <dbReference type="NCBI Taxonomy" id="56"/>
    <lineage>
        <taxon>Bacteria</taxon>
        <taxon>Pseudomonadati</taxon>
        <taxon>Myxococcota</taxon>
        <taxon>Polyangia</taxon>
        <taxon>Polyangiales</taxon>
        <taxon>Polyangiaceae</taxon>
        <taxon>Sorangium</taxon>
    </lineage>
</organism>
<evidence type="ECO:0000313" key="2">
    <source>
        <dbReference type="EMBL" id="KYF97338.1"/>
    </source>
</evidence>
<gene>
    <name evidence="2" type="ORF">BE17_44520</name>
</gene>
<dbReference type="InterPro" id="IPR056091">
    <property type="entry name" value="DUF7674"/>
</dbReference>
<comment type="caution">
    <text evidence="2">The sequence shown here is derived from an EMBL/GenBank/DDBJ whole genome shotgun (WGS) entry which is preliminary data.</text>
</comment>
<dbReference type="Proteomes" id="UP000075635">
    <property type="component" value="Unassembled WGS sequence"/>
</dbReference>